<evidence type="ECO:0000256" key="1">
    <source>
        <dbReference type="ARBA" id="ARBA00009986"/>
    </source>
</evidence>
<dbReference type="Pfam" id="PF00171">
    <property type="entry name" value="Aldedh"/>
    <property type="match status" value="1"/>
</dbReference>
<evidence type="ECO:0000256" key="5">
    <source>
        <dbReference type="PROSITE-ProRule" id="PRU10007"/>
    </source>
</evidence>
<dbReference type="Proteomes" id="UP000503462">
    <property type="component" value="Chromosome 4"/>
</dbReference>
<dbReference type="InterPro" id="IPR016160">
    <property type="entry name" value="Ald_DH_CS_CYS"/>
</dbReference>
<feature type="domain" description="Aldehyde dehydrogenase" evidence="8">
    <location>
        <begin position="65"/>
        <end position="545"/>
    </location>
</feature>
<evidence type="ECO:0000256" key="2">
    <source>
        <dbReference type="ARBA" id="ARBA00023002"/>
    </source>
</evidence>
<reference evidence="9 10" key="1">
    <citation type="journal article" date="2016" name="Sci. Rep.">
        <title>Peltaster fructicola genome reveals evolution from an invasive phytopathogen to an ectophytic parasite.</title>
        <authorList>
            <person name="Xu C."/>
            <person name="Chen H."/>
            <person name="Gleason M.L."/>
            <person name="Xu J.R."/>
            <person name="Liu H."/>
            <person name="Zhang R."/>
            <person name="Sun G."/>
        </authorList>
    </citation>
    <scope>NUCLEOTIDE SEQUENCE [LARGE SCALE GENOMIC DNA]</scope>
    <source>
        <strain evidence="9 10">LNHT1506</strain>
    </source>
</reference>
<keyword evidence="7" id="KW-1133">Transmembrane helix</keyword>
<keyword evidence="7" id="KW-0812">Transmembrane</keyword>
<dbReference type="Gene3D" id="3.40.605.10">
    <property type="entry name" value="Aldehyde Dehydrogenase, Chain A, domain 1"/>
    <property type="match status" value="1"/>
</dbReference>
<dbReference type="PROSITE" id="PS00070">
    <property type="entry name" value="ALDEHYDE_DEHYDR_CYS"/>
    <property type="match status" value="1"/>
</dbReference>
<organism evidence="9 10">
    <name type="scientific">Peltaster fructicola</name>
    <dbReference type="NCBI Taxonomy" id="286661"/>
    <lineage>
        <taxon>Eukaryota</taxon>
        <taxon>Fungi</taxon>
        <taxon>Dikarya</taxon>
        <taxon>Ascomycota</taxon>
        <taxon>Pezizomycotina</taxon>
        <taxon>Dothideomycetes</taxon>
        <taxon>Dothideomycetes incertae sedis</taxon>
        <taxon>Peltaster</taxon>
    </lineage>
</organism>
<dbReference type="InterPro" id="IPR016163">
    <property type="entry name" value="Ald_DH_C"/>
</dbReference>
<evidence type="ECO:0000313" key="9">
    <source>
        <dbReference type="EMBL" id="QIX00330.1"/>
    </source>
</evidence>
<name>A0A6H0Y106_9PEZI</name>
<keyword evidence="7" id="KW-0472">Membrane</keyword>
<dbReference type="Gene3D" id="3.40.309.10">
    <property type="entry name" value="Aldehyde Dehydrogenase, Chain A, domain 2"/>
    <property type="match status" value="1"/>
</dbReference>
<keyword evidence="2 6" id="KW-0560">Oxidoreductase</keyword>
<feature type="transmembrane region" description="Helical" evidence="7">
    <location>
        <begin position="6"/>
        <end position="26"/>
    </location>
</feature>
<dbReference type="InterPro" id="IPR016161">
    <property type="entry name" value="Ald_DH/histidinol_DH"/>
</dbReference>
<comment type="similarity">
    <text evidence="1 6">Belongs to the aldehyde dehydrogenase family.</text>
</comment>
<dbReference type="OrthoDB" id="310895at2759"/>
<comment type="catalytic activity">
    <reaction evidence="4">
        <text>an aldehyde + NAD(+) + H2O = a carboxylate + NADH + 2 H(+)</text>
        <dbReference type="Rhea" id="RHEA:16185"/>
        <dbReference type="ChEBI" id="CHEBI:15377"/>
        <dbReference type="ChEBI" id="CHEBI:15378"/>
        <dbReference type="ChEBI" id="CHEBI:17478"/>
        <dbReference type="ChEBI" id="CHEBI:29067"/>
        <dbReference type="ChEBI" id="CHEBI:57540"/>
        <dbReference type="ChEBI" id="CHEBI:57945"/>
        <dbReference type="EC" id="1.2.1.3"/>
    </reaction>
</comment>
<dbReference type="FunFam" id="3.40.309.10:FF:000024">
    <property type="entry name" value="Betaine aldehyde dehydrogenase"/>
    <property type="match status" value="1"/>
</dbReference>
<protein>
    <recommendedName>
        <fullName evidence="3">aldehyde dehydrogenase (NAD(+))</fullName>
        <ecNumber evidence="3">1.2.1.3</ecNumber>
    </recommendedName>
</protein>
<feature type="active site" evidence="5">
    <location>
        <position position="300"/>
    </location>
</feature>
<dbReference type="InterPro" id="IPR016162">
    <property type="entry name" value="Ald_DH_N"/>
</dbReference>
<evidence type="ECO:0000313" key="10">
    <source>
        <dbReference type="Proteomes" id="UP000503462"/>
    </source>
</evidence>
<evidence type="ECO:0000256" key="7">
    <source>
        <dbReference type="SAM" id="Phobius"/>
    </source>
</evidence>
<dbReference type="InterPro" id="IPR015590">
    <property type="entry name" value="Aldehyde_DH_dom"/>
</dbReference>
<evidence type="ECO:0000256" key="4">
    <source>
        <dbReference type="ARBA" id="ARBA00049194"/>
    </source>
</evidence>
<sequence length="599" mass="65468">MPTDIIVNVQHLLPAFLLGGIVLWIFRSRLNSAREQGIAYTLAAPTTEKVHVLTNPTIKVPGSPDIQCYSPATGELLQCITPVTPDGLDRLIDQAGTAQKEWAETQFWQRRRVLKTILRFILDNQDEIVRVACLDSGKTRVDALFGEILVTVEKLKWTIDHGETALRPERRPTNFLMFYKKNVVHYEPLGVIAACVSWNYPFHNILGPIISALFTGNAIVVKGSEQTAWSSQYFGDLVRKALVVTGHNADIVHVVSCWPETAEHLTSHPKISHLLFIGSKPVAHAVAKSASRALIPLCVELGGKDAAVILDHDGNTLPSQGEIDRIASIIMRGVFQSAGQNCIGIERIVAMPRMYEKLVTMLTPRIKALRLGNDLDVREGGQVDVGASISSASFDRLEKLIAEAVSQGASLIVGGRKVKHPKYPQGHYFAPTLLVNVTPDMRIAREELFAPICVFMKAETVQQAVDITNGTMYGLGCSVFGPTHTTAARDSLQHVAKQIKSGMVAINDFAVYYAVQLPFGGVAGSGYGRFAGEEGLRSICNVKSVCSDRFPSIIKTAIPGKLDYPMQAGAFNMATGIVEFGYGDSFYRMWIGIRKLVGA</sequence>
<dbReference type="GO" id="GO:0004029">
    <property type="term" value="F:aldehyde dehydrogenase (NAD+) activity"/>
    <property type="evidence" value="ECO:0007669"/>
    <property type="project" value="UniProtKB-EC"/>
</dbReference>
<dbReference type="EC" id="1.2.1.3" evidence="3"/>
<evidence type="ECO:0000256" key="6">
    <source>
        <dbReference type="RuleBase" id="RU003345"/>
    </source>
</evidence>
<dbReference type="PANTHER" id="PTHR11699">
    <property type="entry name" value="ALDEHYDE DEHYDROGENASE-RELATED"/>
    <property type="match status" value="1"/>
</dbReference>
<dbReference type="EMBL" id="CP051142">
    <property type="protein sequence ID" value="QIX00330.1"/>
    <property type="molecule type" value="Genomic_DNA"/>
</dbReference>
<dbReference type="SUPFAM" id="SSF53720">
    <property type="entry name" value="ALDH-like"/>
    <property type="match status" value="1"/>
</dbReference>
<accession>A0A6H0Y106</accession>
<keyword evidence="10" id="KW-1185">Reference proteome</keyword>
<evidence type="ECO:0000256" key="3">
    <source>
        <dbReference type="ARBA" id="ARBA00024226"/>
    </source>
</evidence>
<proteinExistence type="inferred from homology"/>
<dbReference type="AlphaFoldDB" id="A0A6H0Y106"/>
<dbReference type="CDD" id="cd07098">
    <property type="entry name" value="ALDH_F15-22"/>
    <property type="match status" value="1"/>
</dbReference>
<evidence type="ECO:0000259" key="8">
    <source>
        <dbReference type="Pfam" id="PF00171"/>
    </source>
</evidence>
<gene>
    <name evidence="9" type="ORF">AMS68_005847</name>
</gene>
<dbReference type="PROSITE" id="PS00687">
    <property type="entry name" value="ALDEHYDE_DEHYDR_GLU"/>
    <property type="match status" value="1"/>
</dbReference>
<dbReference type="InterPro" id="IPR029510">
    <property type="entry name" value="Ald_DH_CS_GLU"/>
</dbReference>